<dbReference type="SUPFAM" id="SSF101941">
    <property type="entry name" value="NAC domain"/>
    <property type="match status" value="1"/>
</dbReference>
<dbReference type="FunFam" id="2.170.150.80:FF:000007">
    <property type="entry name" value="NAC domain-containing protein 35"/>
    <property type="match status" value="1"/>
</dbReference>
<comment type="subcellular location">
    <subcellularLocation>
        <location evidence="1">Nucleus</location>
    </subcellularLocation>
</comment>
<evidence type="ECO:0000256" key="2">
    <source>
        <dbReference type="ARBA" id="ARBA00023015"/>
    </source>
</evidence>
<feature type="domain" description="NAC" evidence="7">
    <location>
        <begin position="361"/>
        <end position="519"/>
    </location>
</feature>
<accession>A0AAD8VDU0</accession>
<keyword evidence="6" id="KW-0812">Transmembrane</keyword>
<comment type="caution">
    <text evidence="8">The sequence shown here is derived from an EMBL/GenBank/DDBJ whole genome shotgun (WGS) entry which is preliminary data.</text>
</comment>
<keyword evidence="6" id="KW-0472">Membrane</keyword>
<dbReference type="GO" id="GO:0080120">
    <property type="term" value="P:CAAX-box protein maturation"/>
    <property type="evidence" value="ECO:0007669"/>
    <property type="project" value="UniProtKB-ARBA"/>
</dbReference>
<keyword evidence="6" id="KW-1133">Transmembrane helix</keyword>
<feature type="transmembrane region" description="Helical" evidence="6">
    <location>
        <begin position="200"/>
        <end position="225"/>
    </location>
</feature>
<dbReference type="Pfam" id="PF02365">
    <property type="entry name" value="NAM"/>
    <property type="match status" value="1"/>
</dbReference>
<evidence type="ECO:0000256" key="5">
    <source>
        <dbReference type="ARBA" id="ARBA00023242"/>
    </source>
</evidence>
<keyword evidence="9" id="KW-1185">Reference proteome</keyword>
<organism evidence="8 9">
    <name type="scientific">Lolium multiflorum</name>
    <name type="common">Italian ryegrass</name>
    <name type="synonym">Lolium perenne subsp. multiflorum</name>
    <dbReference type="NCBI Taxonomy" id="4521"/>
    <lineage>
        <taxon>Eukaryota</taxon>
        <taxon>Viridiplantae</taxon>
        <taxon>Streptophyta</taxon>
        <taxon>Embryophyta</taxon>
        <taxon>Tracheophyta</taxon>
        <taxon>Spermatophyta</taxon>
        <taxon>Magnoliopsida</taxon>
        <taxon>Liliopsida</taxon>
        <taxon>Poales</taxon>
        <taxon>Poaceae</taxon>
        <taxon>BOP clade</taxon>
        <taxon>Pooideae</taxon>
        <taxon>Poodae</taxon>
        <taxon>Poeae</taxon>
        <taxon>Poeae Chloroplast Group 2 (Poeae type)</taxon>
        <taxon>Loliodinae</taxon>
        <taxon>Loliinae</taxon>
        <taxon>Lolium</taxon>
    </lineage>
</organism>
<reference evidence="8" key="1">
    <citation type="submission" date="2023-07" db="EMBL/GenBank/DDBJ databases">
        <title>A chromosome-level genome assembly of Lolium multiflorum.</title>
        <authorList>
            <person name="Chen Y."/>
            <person name="Copetti D."/>
            <person name="Kolliker R."/>
            <person name="Studer B."/>
        </authorList>
    </citation>
    <scope>NUCLEOTIDE SEQUENCE</scope>
    <source>
        <strain evidence="8">02402/16</strain>
        <tissue evidence="8">Leaf</tissue>
    </source>
</reference>
<dbReference type="Pfam" id="PF02517">
    <property type="entry name" value="Rce1-like"/>
    <property type="match status" value="1"/>
</dbReference>
<dbReference type="Proteomes" id="UP001231189">
    <property type="component" value="Unassembled WGS sequence"/>
</dbReference>
<name>A0AAD8VDU0_LOLMU</name>
<evidence type="ECO:0000256" key="6">
    <source>
        <dbReference type="SAM" id="Phobius"/>
    </source>
</evidence>
<evidence type="ECO:0000313" key="8">
    <source>
        <dbReference type="EMBL" id="KAK1601476.1"/>
    </source>
</evidence>
<evidence type="ECO:0000256" key="4">
    <source>
        <dbReference type="ARBA" id="ARBA00023163"/>
    </source>
</evidence>
<evidence type="ECO:0000256" key="3">
    <source>
        <dbReference type="ARBA" id="ARBA00023125"/>
    </source>
</evidence>
<evidence type="ECO:0000313" key="9">
    <source>
        <dbReference type="Proteomes" id="UP001231189"/>
    </source>
</evidence>
<dbReference type="InterPro" id="IPR036093">
    <property type="entry name" value="NAC_dom_sf"/>
</dbReference>
<sequence length="723" mass="79564">MDSPSAPPSLLLSLRALPCGGSSKSSICLLSKQRLQQQLRSPGAAVVNKLAPRRPEAGRLRWTDGLSCRCSYDPGNGLPGPPLTPLPPPPSPPGESVDEWPVLGRWDVPWQWPTVSLTMVACAVSSLVTGKVAQSVLEYVGYQAGEATIDEKAGVLFLEQLNVTTVAIAVIFGITNTFRPFSDDILRYDFKEPFKLQNGWLLWAGIGLFFALISIALAGAAMTFLNGETTQRETDSLVLLLPLIGSSNISTACLLGITGVLAPILEETVFRGFLLVSLTMWFSTPVSILITAAVFALAHLTPGEFPQLFVLGVALGFSYSQTRNLLTPITIHAVWNSGVILLLTFLQGGNDVNMEKSDEILLPGFRFHPTDEELVSFYLKKKIQQKPISIELIRQLDIYKFDPWDLPKLASTGETEWYFYCPRDRKYRNSARPNRVTAAGFWKATGTDRPIYSSEGTRCIGLKKSLVFYKGRAARGMKTDWMMHEFRLPSLADPSLPKRPIDKNIPLNDSWTICRIFKKTSSMAQRALSHAWGPPLATEQDLFSGMQSVQVSHFASESSPSLQAAAAPASQFITSKYGFQGQQQFQKASNTQDGSSCKVISFNCNPAQEVQKGPIILPFQVQPSHKPAHAAPQLFDAQFGQPEHIAGFVIDSSADVNFGMSCRNQESSTVKPGNTFNMTNEWEAPGRLNFPFDLGVDSPDDWKCNIPWESFLSPTVPAEMPQY</sequence>
<feature type="transmembrane region" description="Helical" evidence="6">
    <location>
        <begin position="237"/>
        <end position="261"/>
    </location>
</feature>
<dbReference type="GO" id="GO:0006355">
    <property type="term" value="P:regulation of DNA-templated transcription"/>
    <property type="evidence" value="ECO:0007669"/>
    <property type="project" value="InterPro"/>
</dbReference>
<keyword evidence="5" id="KW-0539">Nucleus</keyword>
<keyword evidence="3" id="KW-0238">DNA-binding</keyword>
<dbReference type="GO" id="GO:0005634">
    <property type="term" value="C:nucleus"/>
    <property type="evidence" value="ECO:0007669"/>
    <property type="project" value="UniProtKB-SubCell"/>
</dbReference>
<dbReference type="PANTHER" id="PTHR31744">
    <property type="entry name" value="PROTEIN CUP-SHAPED COTYLEDON 2-RELATED"/>
    <property type="match status" value="1"/>
</dbReference>
<dbReference type="PANTHER" id="PTHR31744:SF55">
    <property type="entry name" value="OS08G0436700 PROTEIN"/>
    <property type="match status" value="1"/>
</dbReference>
<dbReference type="GO" id="GO:0004175">
    <property type="term" value="F:endopeptidase activity"/>
    <property type="evidence" value="ECO:0007669"/>
    <property type="project" value="UniProtKB-ARBA"/>
</dbReference>
<keyword evidence="2" id="KW-0805">Transcription regulation</keyword>
<dbReference type="PROSITE" id="PS51005">
    <property type="entry name" value="NAC"/>
    <property type="match status" value="1"/>
</dbReference>
<dbReference type="InterPro" id="IPR003441">
    <property type="entry name" value="NAC-dom"/>
</dbReference>
<gene>
    <name evidence="8" type="ORF">QYE76_059223</name>
</gene>
<dbReference type="EMBL" id="JAUUTY010000418">
    <property type="protein sequence ID" value="KAK1601476.1"/>
    <property type="molecule type" value="Genomic_DNA"/>
</dbReference>
<dbReference type="Gene3D" id="2.170.150.80">
    <property type="entry name" value="NAC domain"/>
    <property type="match status" value="1"/>
</dbReference>
<proteinExistence type="predicted"/>
<evidence type="ECO:0000256" key="1">
    <source>
        <dbReference type="ARBA" id="ARBA00004123"/>
    </source>
</evidence>
<evidence type="ECO:0000259" key="7">
    <source>
        <dbReference type="PROSITE" id="PS51005"/>
    </source>
</evidence>
<dbReference type="InterPro" id="IPR003675">
    <property type="entry name" value="Rce1/LyrA-like_dom"/>
</dbReference>
<dbReference type="GO" id="GO:0003677">
    <property type="term" value="F:DNA binding"/>
    <property type="evidence" value="ECO:0007669"/>
    <property type="project" value="UniProtKB-KW"/>
</dbReference>
<protein>
    <recommendedName>
        <fullName evidence="7">NAC domain-containing protein</fullName>
    </recommendedName>
</protein>
<dbReference type="GO" id="GO:0099402">
    <property type="term" value="P:plant organ development"/>
    <property type="evidence" value="ECO:0007669"/>
    <property type="project" value="UniProtKB-ARBA"/>
</dbReference>
<feature type="transmembrane region" description="Helical" evidence="6">
    <location>
        <begin position="273"/>
        <end position="298"/>
    </location>
</feature>
<keyword evidence="4" id="KW-0804">Transcription</keyword>
<dbReference type="AlphaFoldDB" id="A0AAD8VDU0"/>